<evidence type="ECO:0000256" key="2">
    <source>
        <dbReference type="SAM" id="Phobius"/>
    </source>
</evidence>
<evidence type="ECO:0000256" key="1">
    <source>
        <dbReference type="SAM" id="MobiDB-lite"/>
    </source>
</evidence>
<protein>
    <recommendedName>
        <fullName evidence="5">Phage tail tape measure protein</fullName>
    </recommendedName>
</protein>
<dbReference type="KEGG" id="tso:IZ6_07800"/>
<name>A0A6S6QQK6_9HYPH</name>
<sequence length="598" mass="63701">MGIANAIIGALRINLGLDSATIEADSKRASGSLDRFTNRVEKSFLAAAAAVAAAGAAVSLVMKGVIDDADDMGKASQKFGIPVEELTKLRYAAQMSNVEVETLYKGVKSMAQGISDAATGKISPTADAIKGLGIAVRDTDGNMRSQSQVLADLAAKFAAMPDGVEKTNLAIDLFGKKIGPDLIPLLNEGRDGLQRLMEEAKALGITFGSDTARDADAFNDTLDRIKAMAGGLGVQLTVRLLPHLNTLASIFEGFVRDKAKVEGALDGIATGFRWIVQFARLAAVDVENLYRETTALWEFFTKPMSWEETKAAWTNFNVILAENSQRLRDAKAELQSYMQTASLPIVQTGFGAGGNEGWSPVNDNDPAAGGGYGTTDKEDREREKLERKLEMLREYLRTEEESEYESYQKRLAQVQEFENARLLSEQEAAAMRTQVEKDYAEEVARINEQRLNDFASTLGSAGSIIESLTKIMGKEGDKQLGIVKALSLAEALINVYTGITAALRLPFPANIAAAASVAAQGFATIARMKTVSKGSSSGGAASGGGGGQAAAAPQAAESSQVIYLKGFDPDRAYSGEDIRRIITGINKAVGDGAKIRVA</sequence>
<evidence type="ECO:0000313" key="4">
    <source>
        <dbReference type="Proteomes" id="UP000515317"/>
    </source>
</evidence>
<evidence type="ECO:0008006" key="5">
    <source>
        <dbReference type="Google" id="ProtNLM"/>
    </source>
</evidence>
<keyword evidence="4" id="KW-1185">Reference proteome</keyword>
<keyword evidence="2" id="KW-1133">Transmembrane helix</keyword>
<organism evidence="3 4">
    <name type="scientific">Terrihabitans soli</name>
    <dbReference type="NCBI Taxonomy" id="708113"/>
    <lineage>
        <taxon>Bacteria</taxon>
        <taxon>Pseudomonadati</taxon>
        <taxon>Pseudomonadota</taxon>
        <taxon>Alphaproteobacteria</taxon>
        <taxon>Hyphomicrobiales</taxon>
        <taxon>Terrihabitans</taxon>
    </lineage>
</organism>
<dbReference type="Proteomes" id="UP000515317">
    <property type="component" value="Chromosome"/>
</dbReference>
<keyword evidence="2" id="KW-0812">Transmembrane</keyword>
<feature type="region of interest" description="Disordered" evidence="1">
    <location>
        <begin position="360"/>
        <end position="381"/>
    </location>
</feature>
<accession>A0A6S6QQK6</accession>
<gene>
    <name evidence="3" type="ORF">IZ6_07800</name>
</gene>
<dbReference type="AlphaFoldDB" id="A0A6S6QQK6"/>
<proteinExistence type="predicted"/>
<reference evidence="3 4" key="1">
    <citation type="submission" date="2020-08" db="EMBL/GenBank/DDBJ databases">
        <title>Genome sequence of Rhizobiales bacterium strain IZ6.</title>
        <authorList>
            <person name="Nakai R."/>
            <person name="Naganuma T."/>
        </authorList>
    </citation>
    <scope>NUCLEOTIDE SEQUENCE [LARGE SCALE GENOMIC DNA]</scope>
    <source>
        <strain evidence="3 4">IZ6</strain>
    </source>
</reference>
<keyword evidence="2" id="KW-0472">Membrane</keyword>
<feature type="transmembrane region" description="Helical" evidence="2">
    <location>
        <begin position="44"/>
        <end position="62"/>
    </location>
</feature>
<dbReference type="RefSeq" id="WP_222876705.1">
    <property type="nucleotide sequence ID" value="NZ_AP023361.1"/>
</dbReference>
<evidence type="ECO:0000313" key="3">
    <source>
        <dbReference type="EMBL" id="BCJ90045.1"/>
    </source>
</evidence>
<dbReference type="EMBL" id="AP023361">
    <property type="protein sequence ID" value="BCJ90045.1"/>
    <property type="molecule type" value="Genomic_DNA"/>
</dbReference>